<organism evidence="1 2">
    <name type="scientific">Legionella parisiensis</name>
    <dbReference type="NCBI Taxonomy" id="45071"/>
    <lineage>
        <taxon>Bacteria</taxon>
        <taxon>Pseudomonadati</taxon>
        <taxon>Pseudomonadota</taxon>
        <taxon>Gammaproteobacteria</taxon>
        <taxon>Legionellales</taxon>
        <taxon>Legionellaceae</taxon>
        <taxon>Legionella</taxon>
    </lineage>
</organism>
<dbReference type="OrthoDB" id="5648933at2"/>
<protein>
    <recommendedName>
        <fullName evidence="3">Dot/Icm T4SS effector</fullName>
    </recommendedName>
</protein>
<comment type="caution">
    <text evidence="1">The sequence shown here is derived from an EMBL/GenBank/DDBJ whole genome shotgun (WGS) entry which is preliminary data.</text>
</comment>
<dbReference type="EMBL" id="LSOG01000063">
    <property type="protein sequence ID" value="OEH46662.1"/>
    <property type="molecule type" value="Genomic_DNA"/>
</dbReference>
<name>A0A1E5JQ48_9GAMM</name>
<sequence>MTGSKIQSFDLFKAAMGNPEYLTEINKDIGSQAQFLTTLEEGNLTLPNIVESIQTVKNSKAKSLLIIHLLSQKEFLSSLKGDSLLNRLILSDLYIPSRLNSLIHQLDLTTLSTQLISKLEPEAAVSILCSVPHFHQLTMTQIEALIERYPLYERHKVLTYWLTHFVSMPNSHYILAHLMNIAGHNIIDELSKMEPNQKEIVIINIIEHLGLFNNLPIKFLDHANQESHLILAMRFYLNGHYNKAYANYINQLSKRLLDKNHSFSLEAIELFFFLNDKLAFRELAKRTAHLTNRYLRNNALNGNVALFYQNNRINIQRMLQNVHLNPLFPSGGVKEQRPSSSAHPDENPFIDGIIKHDKLINCFEYFLIHYKGDSGSIGKLLNDYMDFYQQSENRNIRAKAIHHIGFMLGRSELDGTIKEAIFAAFLNHPDFFDEQVTYQLFLFDAKRIIRYFGLRGGKENYQRVIDLCTLALKNLNSEKNSEIILVAQKALSEAQHELRFTKEQGFFSGLIKWIQRCWTYGWTGFFKSNSPDYVIPESLGLREKNKKSSKDWIKKSIPTREEEKDLPDLLNEINLPLTQEKFEDIIKALDSYSLQTAPKEELSTRQRLHRLYHYIMKRKEENEELYRWLKDNQNPFIINQFRLLEIMLKERPRSDVDSLLAQINEDSDHLRYVSNELNCLLPELVIKPSIKPLKSSESTDFVASATKVLSEYTCEAAGYAQSALHWAEGFFAKIKNPARDEEPFEVEHVDSFKKKSVAKELLRLKFPSLMHPVPLLGMS</sequence>
<dbReference type="AlphaFoldDB" id="A0A1E5JQ48"/>
<evidence type="ECO:0008006" key="3">
    <source>
        <dbReference type="Google" id="ProtNLM"/>
    </source>
</evidence>
<evidence type="ECO:0000313" key="2">
    <source>
        <dbReference type="Proteomes" id="UP000095229"/>
    </source>
</evidence>
<proteinExistence type="predicted"/>
<dbReference type="RefSeq" id="WP_069683518.1">
    <property type="nucleotide sequence ID" value="NZ_LSOG01000063.1"/>
</dbReference>
<dbReference type="Proteomes" id="UP000095229">
    <property type="component" value="Unassembled WGS sequence"/>
</dbReference>
<keyword evidence="2" id="KW-1185">Reference proteome</keyword>
<reference evidence="1 2" key="1">
    <citation type="submission" date="2016-02" db="EMBL/GenBank/DDBJ databases">
        <title>Secondary metabolites in Legionella.</title>
        <authorList>
            <person name="Tobias N.J."/>
            <person name="Bode H.B."/>
        </authorList>
    </citation>
    <scope>NUCLEOTIDE SEQUENCE [LARGE SCALE GENOMIC DNA]</scope>
    <source>
        <strain evidence="1 2">DSM 19216</strain>
    </source>
</reference>
<evidence type="ECO:0000313" key="1">
    <source>
        <dbReference type="EMBL" id="OEH46662.1"/>
    </source>
</evidence>
<accession>A0A1E5JQ48</accession>
<gene>
    <name evidence="1" type="ORF">lpari_02333</name>
</gene>